<keyword evidence="2 4" id="KW-0694">RNA-binding</keyword>
<dbReference type="Proteomes" id="UP000266841">
    <property type="component" value="Unassembled WGS sequence"/>
</dbReference>
<keyword evidence="3" id="KW-0508">mRNA splicing</keyword>
<dbReference type="InterPro" id="IPR035979">
    <property type="entry name" value="RBD_domain_sf"/>
</dbReference>
<reference evidence="7 8" key="1">
    <citation type="journal article" date="2012" name="Genome Biol.">
        <title>Genome and low-iron response of an oceanic diatom adapted to chronic iron limitation.</title>
        <authorList>
            <person name="Lommer M."/>
            <person name="Specht M."/>
            <person name="Roy A.S."/>
            <person name="Kraemer L."/>
            <person name="Andreson R."/>
            <person name="Gutowska M.A."/>
            <person name="Wolf J."/>
            <person name="Bergner S.V."/>
            <person name="Schilhabel M.B."/>
            <person name="Klostermeier U.C."/>
            <person name="Beiko R.G."/>
            <person name="Rosenstiel P."/>
            <person name="Hippler M."/>
            <person name="Laroche J."/>
        </authorList>
    </citation>
    <scope>NUCLEOTIDE SEQUENCE [LARGE SCALE GENOMIC DNA]</scope>
    <source>
        <strain evidence="7 8">CCMP1005</strain>
    </source>
</reference>
<sequence length="449" mass="48822">MSGRGRGANVNKPAWLVQQERDAASSNGAGGGGGGPPPRSDGKDRGRYDDPPPGGPRDGGGRRSRSRSRDRGSPGRDQFGRSGGRGGGYGGGGGGYGGYGGGYGGYRDGPPRYDDRRGPDNWRRDDRRGGGGYRGGYRGGDRRDGGRRRRSEFASYEEERDWVENRRRQRRNRPSKFDIEPTQEQLAEQQQRAALELSHGMTRNTGATSAHGGLNGGFTPAPVAGSFANMNPNQTRHARRLYIGNIPDISETEIHSFFRKTIEKSLIMNRDDKNYAQLQEEYIANDPIVSVYINRERRFAFIEFRTMDITTACLSLDGIDVEGRGKVKVKRPNDYNASLAPQTSNGVSLDTAKLGLVSSTVPDGPNKIFIGGLPYHLTESQVLELLGAFGSVRAFHLVKSEPSATTSKGYCFVEYADPNITQVACMGLNGMDLGGGKQLSCRMAVQGLQ</sequence>
<dbReference type="eggNOG" id="KOG0120">
    <property type="taxonomic scope" value="Eukaryota"/>
</dbReference>
<evidence type="ECO:0000313" key="7">
    <source>
        <dbReference type="EMBL" id="EJK71162.1"/>
    </source>
</evidence>
<evidence type="ECO:0000256" key="1">
    <source>
        <dbReference type="ARBA" id="ARBA00022664"/>
    </source>
</evidence>
<proteinExistence type="predicted"/>
<accession>K0TKI0</accession>
<protein>
    <recommendedName>
        <fullName evidence="6">RRM domain-containing protein</fullName>
    </recommendedName>
</protein>
<dbReference type="SMART" id="SM00360">
    <property type="entry name" value="RRM"/>
    <property type="match status" value="2"/>
</dbReference>
<evidence type="ECO:0000256" key="4">
    <source>
        <dbReference type="PROSITE-ProRule" id="PRU00176"/>
    </source>
</evidence>
<dbReference type="SUPFAM" id="SSF54928">
    <property type="entry name" value="RNA-binding domain, RBD"/>
    <property type="match status" value="2"/>
</dbReference>
<dbReference type="EMBL" id="AGNL01007568">
    <property type="protein sequence ID" value="EJK71162.1"/>
    <property type="molecule type" value="Genomic_DNA"/>
</dbReference>
<feature type="domain" description="RRM" evidence="6">
    <location>
        <begin position="366"/>
        <end position="446"/>
    </location>
</feature>
<dbReference type="GO" id="GO:0006397">
    <property type="term" value="P:mRNA processing"/>
    <property type="evidence" value="ECO:0007669"/>
    <property type="project" value="UniProtKB-KW"/>
</dbReference>
<dbReference type="OrthoDB" id="272703at2759"/>
<evidence type="ECO:0000256" key="5">
    <source>
        <dbReference type="SAM" id="MobiDB-lite"/>
    </source>
</evidence>
<dbReference type="InterPro" id="IPR000504">
    <property type="entry name" value="RRM_dom"/>
</dbReference>
<comment type="caution">
    <text evidence="7">The sequence shown here is derived from an EMBL/GenBank/DDBJ whole genome shotgun (WGS) entry which is preliminary data.</text>
</comment>
<dbReference type="InterPro" id="IPR012677">
    <property type="entry name" value="Nucleotide-bd_a/b_plait_sf"/>
</dbReference>
<gene>
    <name evidence="7" type="ORF">THAOC_07424</name>
</gene>
<name>K0TKI0_THAOC</name>
<dbReference type="OMA" id="YIANDPI"/>
<keyword evidence="1" id="KW-0507">mRNA processing</keyword>
<evidence type="ECO:0000256" key="2">
    <source>
        <dbReference type="ARBA" id="ARBA00022884"/>
    </source>
</evidence>
<dbReference type="PROSITE" id="PS50102">
    <property type="entry name" value="RRM"/>
    <property type="match status" value="2"/>
</dbReference>
<evidence type="ECO:0000313" key="8">
    <source>
        <dbReference type="Proteomes" id="UP000266841"/>
    </source>
</evidence>
<feature type="region of interest" description="Disordered" evidence="5">
    <location>
        <begin position="1"/>
        <end position="190"/>
    </location>
</feature>
<dbReference type="GO" id="GO:0008380">
    <property type="term" value="P:RNA splicing"/>
    <property type="evidence" value="ECO:0007669"/>
    <property type="project" value="UniProtKB-KW"/>
</dbReference>
<dbReference type="GO" id="GO:0003723">
    <property type="term" value="F:RNA binding"/>
    <property type="evidence" value="ECO:0007669"/>
    <property type="project" value="UniProtKB-UniRule"/>
</dbReference>
<feature type="compositionally biased region" description="Basic and acidic residues" evidence="5">
    <location>
        <begin position="40"/>
        <end position="50"/>
    </location>
</feature>
<dbReference type="AlphaFoldDB" id="K0TKI0"/>
<organism evidence="7 8">
    <name type="scientific">Thalassiosira oceanica</name>
    <name type="common">Marine diatom</name>
    <dbReference type="NCBI Taxonomy" id="159749"/>
    <lineage>
        <taxon>Eukaryota</taxon>
        <taxon>Sar</taxon>
        <taxon>Stramenopiles</taxon>
        <taxon>Ochrophyta</taxon>
        <taxon>Bacillariophyta</taxon>
        <taxon>Coscinodiscophyceae</taxon>
        <taxon>Thalassiosirophycidae</taxon>
        <taxon>Thalassiosirales</taxon>
        <taxon>Thalassiosiraceae</taxon>
        <taxon>Thalassiosira</taxon>
    </lineage>
</organism>
<dbReference type="PANTHER" id="PTHR23139">
    <property type="entry name" value="RNA-BINDING PROTEIN"/>
    <property type="match status" value="1"/>
</dbReference>
<feature type="compositionally biased region" description="Gly residues" evidence="5">
    <location>
        <begin position="81"/>
        <end position="107"/>
    </location>
</feature>
<feature type="non-terminal residue" evidence="7">
    <location>
        <position position="449"/>
    </location>
</feature>
<keyword evidence="8" id="KW-1185">Reference proteome</keyword>
<feature type="compositionally biased region" description="Basic and acidic residues" evidence="5">
    <location>
        <begin position="109"/>
        <end position="129"/>
    </location>
</feature>
<feature type="domain" description="RRM" evidence="6">
    <location>
        <begin position="239"/>
        <end position="334"/>
    </location>
</feature>
<dbReference type="Pfam" id="PF00076">
    <property type="entry name" value="RRM_1"/>
    <property type="match status" value="1"/>
</dbReference>
<dbReference type="CDD" id="cd12231">
    <property type="entry name" value="RRM2_U2AF65"/>
    <property type="match status" value="1"/>
</dbReference>
<evidence type="ECO:0000256" key="3">
    <source>
        <dbReference type="ARBA" id="ARBA00023187"/>
    </source>
</evidence>
<evidence type="ECO:0000259" key="6">
    <source>
        <dbReference type="PROSITE" id="PS50102"/>
    </source>
</evidence>
<dbReference type="Gene3D" id="3.30.70.330">
    <property type="match status" value="2"/>
</dbReference>